<organism evidence="1 2">
    <name type="scientific">Legionella pneumophila</name>
    <dbReference type="NCBI Taxonomy" id="446"/>
    <lineage>
        <taxon>Bacteria</taxon>
        <taxon>Pseudomonadati</taxon>
        <taxon>Pseudomonadota</taxon>
        <taxon>Gammaproteobacteria</taxon>
        <taxon>Legionellales</taxon>
        <taxon>Legionellaceae</taxon>
        <taxon>Legionella</taxon>
    </lineage>
</organism>
<protein>
    <submittedName>
        <fullName evidence="1">Uncharacterized protein</fullName>
    </submittedName>
</protein>
<sequence length="32" mass="3591">MTLPKKLWPSASLDSSGAGYKDIILVEGYFRF</sequence>
<evidence type="ECO:0000313" key="2">
    <source>
        <dbReference type="Proteomes" id="UP000254631"/>
    </source>
</evidence>
<dbReference type="Proteomes" id="UP000254631">
    <property type="component" value="Unassembled WGS sequence"/>
</dbReference>
<reference evidence="1 2" key="1">
    <citation type="submission" date="2018-06" db="EMBL/GenBank/DDBJ databases">
        <authorList>
            <consortium name="Pathogen Informatics"/>
            <person name="Doyle S."/>
        </authorList>
    </citation>
    <scope>NUCLEOTIDE SEQUENCE [LARGE SCALE GENOMIC DNA]</scope>
    <source>
        <strain evidence="1 2">NCTC12000</strain>
    </source>
</reference>
<dbReference type="AlphaFoldDB" id="A0A378K7A0"/>
<dbReference type="EMBL" id="UGOL01000001">
    <property type="protein sequence ID" value="STX80596.1"/>
    <property type="molecule type" value="Genomic_DNA"/>
</dbReference>
<evidence type="ECO:0000313" key="1">
    <source>
        <dbReference type="EMBL" id="STX80596.1"/>
    </source>
</evidence>
<name>A0A378K7A0_LEGPN</name>
<proteinExistence type="predicted"/>
<accession>A0A378K7A0</accession>
<gene>
    <name evidence="1" type="ORF">NCTC12000_02612</name>
</gene>